<evidence type="ECO:0000313" key="2">
    <source>
        <dbReference type="Proteomes" id="UP000199506"/>
    </source>
</evidence>
<evidence type="ECO:0000313" key="1">
    <source>
        <dbReference type="EMBL" id="SEL38442.1"/>
    </source>
</evidence>
<name>A0A1H7PRP6_9EURY</name>
<organism evidence="1 2">
    <name type="scientific">Methanobrevibacter gottschalkii</name>
    <dbReference type="NCBI Taxonomy" id="190974"/>
    <lineage>
        <taxon>Archaea</taxon>
        <taxon>Methanobacteriati</taxon>
        <taxon>Methanobacteriota</taxon>
        <taxon>Methanomada group</taxon>
        <taxon>Methanobacteria</taxon>
        <taxon>Methanobacteriales</taxon>
        <taxon>Methanobacteriaceae</taxon>
        <taxon>Methanobrevibacter</taxon>
    </lineage>
</organism>
<protein>
    <recommendedName>
        <fullName evidence="3">ApeA N-terminal domain-containing protein</fullName>
    </recommendedName>
</protein>
<dbReference type="OrthoDB" id="359542at2157"/>
<dbReference type="STRING" id="190974.SAMN05216439_0448"/>
<dbReference type="AlphaFoldDB" id="A0A1H7PRP6"/>
<reference evidence="1 2" key="1">
    <citation type="submission" date="2016-10" db="EMBL/GenBank/DDBJ databases">
        <authorList>
            <person name="de Groot N.N."/>
        </authorList>
    </citation>
    <scope>NUCLEOTIDE SEQUENCE [LARGE SCALE GENOMIC DNA]</scope>
    <source>
        <strain evidence="1 2">DSM 11978</strain>
    </source>
</reference>
<dbReference type="RefSeq" id="WP_091699897.1">
    <property type="nucleotide sequence ID" value="NZ_FOAK01000016.1"/>
</dbReference>
<gene>
    <name evidence="1" type="ORF">SAMN05216439_0448</name>
</gene>
<sequence length="491" mass="57992">MKYLSRIEWEFLQEEKEISFIEETNLNLFEVTKISLKRNEKYEILLDVTGKVNQHDSEEIKKLNQPVDIHFKTKFHTYNLFSCHIIKNTMTYPQNEYNVVFKVQNVERSINKYSDNEEYFIKEWYLNSTQDSLIFKRGTSFNIKKEFIKIRDISKNSELNILEESMPDSSLDSLFLELNDYSILLQEVPQKFGPDWSKNLGIEYQKELNIPPNDIREKIVEIISFLMGRFLIKIGETHYDKDWNIINDSCQSPLIPIQIDLKQICKKSDLSCIDFYEGFPLLNIVEERICYIVNNYLNENEMDLSYVIHQLLLSMIVPVEAEIVMIGACLDKLSEIWFKSSKSKSKGELIEKKKFDELIEEYVDGLEISFKDYPKVFVKIENAFQASGKQKVDFFLEELELETGDVEKDARFYRNKPAHGHLLDNEGLFKLMYLTDAYRTLLNRIILKILNYEVYIDLTSGNILSIDEKLSEENYENYVKMIKEHLNNDST</sequence>
<accession>A0A1H7PRP6</accession>
<dbReference type="Proteomes" id="UP000199506">
    <property type="component" value="Unassembled WGS sequence"/>
</dbReference>
<proteinExistence type="predicted"/>
<dbReference type="EMBL" id="FOAK01000016">
    <property type="protein sequence ID" value="SEL38442.1"/>
    <property type="molecule type" value="Genomic_DNA"/>
</dbReference>
<evidence type="ECO:0008006" key="3">
    <source>
        <dbReference type="Google" id="ProtNLM"/>
    </source>
</evidence>